<dbReference type="RefSeq" id="XP_019018431.1">
    <property type="nucleotide sequence ID" value="XM_019160750.1"/>
</dbReference>
<dbReference type="AlphaFoldDB" id="A0A1E3NNR4"/>
<dbReference type="GO" id="GO:0005762">
    <property type="term" value="C:mitochondrial large ribosomal subunit"/>
    <property type="evidence" value="ECO:0007669"/>
    <property type="project" value="TreeGrafter"/>
</dbReference>
<evidence type="ECO:0000256" key="4">
    <source>
        <dbReference type="ARBA" id="ARBA00023128"/>
    </source>
</evidence>
<dbReference type="GO" id="GO:0003735">
    <property type="term" value="F:structural constituent of ribosome"/>
    <property type="evidence" value="ECO:0007669"/>
    <property type="project" value="TreeGrafter"/>
</dbReference>
<evidence type="ECO:0000313" key="7">
    <source>
        <dbReference type="EMBL" id="ODQ47318.1"/>
    </source>
</evidence>
<evidence type="ECO:0000256" key="1">
    <source>
        <dbReference type="ARBA" id="ARBA00004173"/>
    </source>
</evidence>
<dbReference type="Proteomes" id="UP000094455">
    <property type="component" value="Unassembled WGS sequence"/>
</dbReference>
<keyword evidence="5" id="KW-0687">Ribonucleoprotein</keyword>
<dbReference type="InterPro" id="IPR019716">
    <property type="entry name" value="Ribosomal_mL53"/>
</dbReference>
<evidence type="ECO:0000313" key="8">
    <source>
        <dbReference type="Proteomes" id="UP000094455"/>
    </source>
</evidence>
<name>A0A1E3NNR4_9ASCO</name>
<protein>
    <recommendedName>
        <fullName evidence="6">Large ribosomal subunit protein mL53</fullName>
    </recommendedName>
</protein>
<evidence type="ECO:0000256" key="2">
    <source>
        <dbReference type="ARBA" id="ARBA00005557"/>
    </source>
</evidence>
<proteinExistence type="inferred from homology"/>
<dbReference type="PANTHER" id="PTHR28236:SF1">
    <property type="entry name" value="LARGE RIBOSOMAL SUBUNIT PROTEIN ML53"/>
    <property type="match status" value="1"/>
</dbReference>
<reference evidence="7 8" key="1">
    <citation type="journal article" date="2016" name="Proc. Natl. Acad. Sci. U.S.A.">
        <title>Comparative genomics of biotechnologically important yeasts.</title>
        <authorList>
            <person name="Riley R."/>
            <person name="Haridas S."/>
            <person name="Wolfe K.H."/>
            <person name="Lopes M.R."/>
            <person name="Hittinger C.T."/>
            <person name="Goeker M."/>
            <person name="Salamov A.A."/>
            <person name="Wisecaver J.H."/>
            <person name="Long T.M."/>
            <person name="Calvey C.H."/>
            <person name="Aerts A.L."/>
            <person name="Barry K.W."/>
            <person name="Choi C."/>
            <person name="Clum A."/>
            <person name="Coughlan A.Y."/>
            <person name="Deshpande S."/>
            <person name="Douglass A.P."/>
            <person name="Hanson S.J."/>
            <person name="Klenk H.-P."/>
            <person name="LaButti K.M."/>
            <person name="Lapidus A."/>
            <person name="Lindquist E.A."/>
            <person name="Lipzen A.M."/>
            <person name="Meier-Kolthoff J.P."/>
            <person name="Ohm R.A."/>
            <person name="Otillar R.P."/>
            <person name="Pangilinan J.L."/>
            <person name="Peng Y."/>
            <person name="Rokas A."/>
            <person name="Rosa C.A."/>
            <person name="Scheuner C."/>
            <person name="Sibirny A.A."/>
            <person name="Slot J.C."/>
            <person name="Stielow J.B."/>
            <person name="Sun H."/>
            <person name="Kurtzman C.P."/>
            <person name="Blackwell M."/>
            <person name="Grigoriev I.V."/>
            <person name="Jeffries T.W."/>
        </authorList>
    </citation>
    <scope>NUCLEOTIDE SEQUENCE [LARGE SCALE GENOMIC DNA]</scope>
    <source>
        <strain evidence="7 8">NRRL Y-2026</strain>
    </source>
</reference>
<comment type="subcellular location">
    <subcellularLocation>
        <location evidence="1">Mitochondrion</location>
    </subcellularLocation>
</comment>
<dbReference type="GeneID" id="30177437"/>
<gene>
    <name evidence="7" type="ORF">PICMEDRAFT_15287</name>
</gene>
<dbReference type="STRING" id="763406.A0A1E3NNR4"/>
<dbReference type="EMBL" id="KV454002">
    <property type="protein sequence ID" value="ODQ47318.1"/>
    <property type="molecule type" value="Genomic_DNA"/>
</dbReference>
<organism evidence="7 8">
    <name type="scientific">Pichia membranifaciens NRRL Y-2026</name>
    <dbReference type="NCBI Taxonomy" id="763406"/>
    <lineage>
        <taxon>Eukaryota</taxon>
        <taxon>Fungi</taxon>
        <taxon>Dikarya</taxon>
        <taxon>Ascomycota</taxon>
        <taxon>Saccharomycotina</taxon>
        <taxon>Pichiomycetes</taxon>
        <taxon>Pichiales</taxon>
        <taxon>Pichiaceae</taxon>
        <taxon>Pichia</taxon>
    </lineage>
</organism>
<accession>A0A1E3NNR4</accession>
<keyword evidence="8" id="KW-1185">Reference proteome</keyword>
<evidence type="ECO:0000256" key="3">
    <source>
        <dbReference type="ARBA" id="ARBA00022980"/>
    </source>
</evidence>
<keyword evidence="4" id="KW-0496">Mitochondrion</keyword>
<evidence type="ECO:0000256" key="6">
    <source>
        <dbReference type="ARBA" id="ARBA00035180"/>
    </source>
</evidence>
<dbReference type="PANTHER" id="PTHR28236">
    <property type="entry name" value="54S RIBOSOMAL PROTEIN L44, MITOCHONDRIAL"/>
    <property type="match status" value="1"/>
</dbReference>
<dbReference type="InterPro" id="IPR042776">
    <property type="entry name" value="Ribosomal_mL53_fung"/>
</dbReference>
<dbReference type="OrthoDB" id="4136894at2759"/>
<evidence type="ECO:0000256" key="5">
    <source>
        <dbReference type="ARBA" id="ARBA00023274"/>
    </source>
</evidence>
<dbReference type="Pfam" id="PF10780">
    <property type="entry name" value="MRP_L53"/>
    <property type="match status" value="1"/>
</dbReference>
<feature type="non-terminal residue" evidence="7">
    <location>
        <position position="1"/>
    </location>
</feature>
<dbReference type="Gene3D" id="3.40.30.10">
    <property type="entry name" value="Glutaredoxin"/>
    <property type="match status" value="1"/>
</dbReference>
<sequence>MITKYFTKVCVKFNPFGPEARCARSVLSQIPPSMKGVCKIDLQLLNDKSTVEPFVQVTFKDNTVMSGNPAELKLADFTNMLDKHSKKLLFKEEVDK</sequence>
<keyword evidence="3" id="KW-0689">Ribosomal protein</keyword>
<comment type="similarity">
    <text evidence="2">Belongs to the mitochondrion-specific ribosomal protein mL53 family.</text>
</comment>